<dbReference type="PATRIC" id="fig|1637975.4.peg.3746"/>
<evidence type="ECO:0000313" key="2">
    <source>
        <dbReference type="EMBL" id="KQL20461.1"/>
    </source>
</evidence>
<gene>
    <name evidence="2" type="ORF">AN957_18945</name>
</gene>
<dbReference type="STRING" id="1637975.AN957_18945"/>
<proteinExistence type="predicted"/>
<accession>A0A0Q3TAZ5</accession>
<keyword evidence="1" id="KW-0472">Membrane</keyword>
<feature type="transmembrane region" description="Helical" evidence="1">
    <location>
        <begin position="6"/>
        <end position="29"/>
    </location>
</feature>
<keyword evidence="3" id="KW-1185">Reference proteome</keyword>
<comment type="caution">
    <text evidence="2">The sequence shown here is derived from an EMBL/GenBank/DDBJ whole genome shotgun (WGS) entry which is preliminary data.</text>
</comment>
<dbReference type="AlphaFoldDB" id="A0A0Q3TAZ5"/>
<organism evidence="2 3">
    <name type="scientific">Cytobacillus solani</name>
    <dbReference type="NCBI Taxonomy" id="1637975"/>
    <lineage>
        <taxon>Bacteria</taxon>
        <taxon>Bacillati</taxon>
        <taxon>Bacillota</taxon>
        <taxon>Bacilli</taxon>
        <taxon>Bacillales</taxon>
        <taxon>Bacillaceae</taxon>
        <taxon>Cytobacillus</taxon>
    </lineage>
</organism>
<dbReference type="EMBL" id="LJIX01000006">
    <property type="protein sequence ID" value="KQL20461.1"/>
    <property type="molecule type" value="Genomic_DNA"/>
</dbReference>
<protein>
    <recommendedName>
        <fullName evidence="4">Permease</fullName>
    </recommendedName>
</protein>
<evidence type="ECO:0000313" key="3">
    <source>
        <dbReference type="Proteomes" id="UP000050996"/>
    </source>
</evidence>
<keyword evidence="1" id="KW-1133">Transmembrane helix</keyword>
<dbReference type="RefSeq" id="WP_056685574.1">
    <property type="nucleotide sequence ID" value="NZ_LJIX01000006.1"/>
</dbReference>
<sequence length="91" mass="10542">MELVFDFIGAFIITWAIYNIFQIILMRFLDPKTLRYVSFIGSSILILIVTSFTMGIVAGFIIYLPALFIWLVFDLIKINKKENNRTKSKTA</sequence>
<evidence type="ECO:0008006" key="4">
    <source>
        <dbReference type="Google" id="ProtNLM"/>
    </source>
</evidence>
<name>A0A0Q3TAZ5_9BACI</name>
<reference evidence="2 3" key="1">
    <citation type="submission" date="2015-09" db="EMBL/GenBank/DDBJ databases">
        <title>Genome sequencing project for genomic taxonomy and phylogenomics of Bacillus-like bacteria.</title>
        <authorList>
            <person name="Liu B."/>
            <person name="Wang J."/>
            <person name="Zhu Y."/>
            <person name="Liu G."/>
            <person name="Chen Q."/>
            <person name="Chen Z."/>
            <person name="Lan J."/>
            <person name="Che J."/>
            <person name="Ge C."/>
            <person name="Shi H."/>
            <person name="Pan Z."/>
            <person name="Liu X."/>
        </authorList>
    </citation>
    <scope>NUCLEOTIDE SEQUENCE [LARGE SCALE GENOMIC DNA]</scope>
    <source>
        <strain evidence="2 3">FJAT-18043</strain>
    </source>
</reference>
<keyword evidence="1" id="KW-0812">Transmembrane</keyword>
<evidence type="ECO:0000256" key="1">
    <source>
        <dbReference type="SAM" id="Phobius"/>
    </source>
</evidence>
<dbReference type="Proteomes" id="UP000050996">
    <property type="component" value="Unassembled WGS sequence"/>
</dbReference>
<feature type="transmembrane region" description="Helical" evidence="1">
    <location>
        <begin position="60"/>
        <end position="79"/>
    </location>
</feature>